<dbReference type="STRING" id="90262.A0A1X2IBM8"/>
<dbReference type="AlphaFoldDB" id="A0A1X2IBM8"/>
<sequence>MMQPVDVIVTGAGPVGLLCAFILIKNGHSVYLADKKPSPTDQSRAFGISPRTVEILQHYGLAYRVLQQGVSIRGAALYVNGTNMGELYFEEVNCVFPQLTSLAQSCVETIIAEEIEKLPQGKVHWNMELLDYEQQGDGIVANFKDTLTNETHQLSSKYIVGADGCHSVVRKQNPTWKYEGHSIKSEFALADLVVGGPDLEKIKHRQAVFYQSKGGCILIPLPHKGNENETTIRLVANLGSYETDDGPRVTHGVDNPREVLTLDKVKEIMKDRMHGLHLDIHESHWLTYFNVNERMANGFRRDRAFIIGDAAHCHSPAGGQGMNIGFHDAENLAWKLSLVLKGESSDPEKLLESFTIEREPMVKEVMTTAGTLSRVVLSDNYIMGIVRYLAMSTAFHVPAIRRNIVNRLLQIDFKLGESPILAEPGTNQQSLLKAGQFIKDTRALLNKNVTKEVERKTLYQLIEPLNTKHTAFWLISRQTWQHEPDVELTNAFIRGISGYKSCRGLVVQSATQFSTYINDNDNSTSTNDKRVDHWIDTHAISSPDSLTSTFGFTAHLTTSANSATTPPAALVIVRPDRYVAYSSLISTKVELEEAFTFLDRYLL</sequence>
<dbReference type="GO" id="GO:0071949">
    <property type="term" value="F:FAD binding"/>
    <property type="evidence" value="ECO:0007669"/>
    <property type="project" value="InterPro"/>
</dbReference>
<dbReference type="PRINTS" id="PR00420">
    <property type="entry name" value="RNGMNOXGNASE"/>
</dbReference>
<evidence type="ECO:0000259" key="5">
    <source>
        <dbReference type="Pfam" id="PF01494"/>
    </source>
</evidence>
<name>A0A1X2IBM8_9FUNG</name>
<dbReference type="Gene3D" id="3.50.50.60">
    <property type="entry name" value="FAD/NAD(P)-binding domain"/>
    <property type="match status" value="1"/>
</dbReference>
<keyword evidence="4" id="KW-0560">Oxidoreductase</keyword>
<reference evidence="6 7" key="1">
    <citation type="submission" date="2016-07" db="EMBL/GenBank/DDBJ databases">
        <title>Pervasive Adenine N6-methylation of Active Genes in Fungi.</title>
        <authorList>
            <consortium name="DOE Joint Genome Institute"/>
            <person name="Mondo S.J."/>
            <person name="Dannebaum R.O."/>
            <person name="Kuo R.C."/>
            <person name="Labutti K."/>
            <person name="Haridas S."/>
            <person name="Kuo A."/>
            <person name="Salamov A."/>
            <person name="Ahrendt S.R."/>
            <person name="Lipzen A."/>
            <person name="Sullivan W."/>
            <person name="Andreopoulos W.B."/>
            <person name="Clum A."/>
            <person name="Lindquist E."/>
            <person name="Daum C."/>
            <person name="Ramamoorthy G.K."/>
            <person name="Gryganskyi A."/>
            <person name="Culley D."/>
            <person name="Magnuson J.K."/>
            <person name="James T.Y."/>
            <person name="O'Malley M.A."/>
            <person name="Stajich J.E."/>
            <person name="Spatafora J.W."/>
            <person name="Visel A."/>
            <person name="Grigoriev I.V."/>
        </authorList>
    </citation>
    <scope>NUCLEOTIDE SEQUENCE [LARGE SCALE GENOMIC DNA]</scope>
    <source>
        <strain evidence="6 7">NRRL 1336</strain>
    </source>
</reference>
<dbReference type="Gene3D" id="3.30.70.2450">
    <property type="match status" value="1"/>
</dbReference>
<evidence type="ECO:0000313" key="7">
    <source>
        <dbReference type="Proteomes" id="UP000193560"/>
    </source>
</evidence>
<comment type="caution">
    <text evidence="6">The sequence shown here is derived from an EMBL/GenBank/DDBJ whole genome shotgun (WGS) entry which is preliminary data.</text>
</comment>
<keyword evidence="2" id="KW-0285">Flavoprotein</keyword>
<feature type="domain" description="FAD-binding" evidence="5">
    <location>
        <begin position="5"/>
        <end position="368"/>
    </location>
</feature>
<keyword evidence="3" id="KW-0274">FAD</keyword>
<proteinExistence type="predicted"/>
<evidence type="ECO:0000256" key="3">
    <source>
        <dbReference type="ARBA" id="ARBA00022827"/>
    </source>
</evidence>
<evidence type="ECO:0000256" key="2">
    <source>
        <dbReference type="ARBA" id="ARBA00022630"/>
    </source>
</evidence>
<dbReference type="InterPro" id="IPR002938">
    <property type="entry name" value="FAD-bd"/>
</dbReference>
<dbReference type="GO" id="GO:0016709">
    <property type="term" value="F:oxidoreductase activity, acting on paired donors, with incorporation or reduction of molecular oxygen, NAD(P)H as one donor, and incorporation of one atom of oxygen"/>
    <property type="evidence" value="ECO:0007669"/>
    <property type="project" value="UniProtKB-ARBA"/>
</dbReference>
<dbReference type="InterPro" id="IPR050641">
    <property type="entry name" value="RIFMO-like"/>
</dbReference>
<keyword evidence="7" id="KW-1185">Reference proteome</keyword>
<gene>
    <name evidence="6" type="ORF">BCR42DRAFT_418439</name>
</gene>
<dbReference type="PANTHER" id="PTHR43004:SF19">
    <property type="entry name" value="BINDING MONOOXYGENASE, PUTATIVE (JCVI)-RELATED"/>
    <property type="match status" value="1"/>
</dbReference>
<dbReference type="Proteomes" id="UP000193560">
    <property type="component" value="Unassembled WGS sequence"/>
</dbReference>
<dbReference type="SUPFAM" id="SSF51905">
    <property type="entry name" value="FAD/NAD(P)-binding domain"/>
    <property type="match status" value="1"/>
</dbReference>
<dbReference type="Pfam" id="PF01494">
    <property type="entry name" value="FAD_binding_3"/>
    <property type="match status" value="1"/>
</dbReference>
<dbReference type="OrthoDB" id="2690153at2759"/>
<comment type="cofactor">
    <cofactor evidence="1">
        <name>FAD</name>
        <dbReference type="ChEBI" id="CHEBI:57692"/>
    </cofactor>
</comment>
<organism evidence="6 7">
    <name type="scientific">Absidia repens</name>
    <dbReference type="NCBI Taxonomy" id="90262"/>
    <lineage>
        <taxon>Eukaryota</taxon>
        <taxon>Fungi</taxon>
        <taxon>Fungi incertae sedis</taxon>
        <taxon>Mucoromycota</taxon>
        <taxon>Mucoromycotina</taxon>
        <taxon>Mucoromycetes</taxon>
        <taxon>Mucorales</taxon>
        <taxon>Cunninghamellaceae</taxon>
        <taxon>Absidia</taxon>
    </lineage>
</organism>
<evidence type="ECO:0000256" key="4">
    <source>
        <dbReference type="ARBA" id="ARBA00023002"/>
    </source>
</evidence>
<evidence type="ECO:0000313" key="6">
    <source>
        <dbReference type="EMBL" id="ORZ13504.1"/>
    </source>
</evidence>
<protein>
    <submittedName>
        <fullName evidence="6">FAD binding domain-domain-containing protein</fullName>
    </submittedName>
</protein>
<dbReference type="PANTHER" id="PTHR43004">
    <property type="entry name" value="TRK SYSTEM POTASSIUM UPTAKE PROTEIN"/>
    <property type="match status" value="1"/>
</dbReference>
<evidence type="ECO:0000256" key="1">
    <source>
        <dbReference type="ARBA" id="ARBA00001974"/>
    </source>
</evidence>
<dbReference type="InterPro" id="IPR036188">
    <property type="entry name" value="FAD/NAD-bd_sf"/>
</dbReference>
<accession>A0A1X2IBM8</accession>
<dbReference type="EMBL" id="MCGE01000016">
    <property type="protein sequence ID" value="ORZ13504.1"/>
    <property type="molecule type" value="Genomic_DNA"/>
</dbReference>